<dbReference type="PANTHER" id="PTHR13387">
    <property type="entry name" value="PROTEIN HGH1 HOMOLOG"/>
    <property type="match status" value="1"/>
</dbReference>
<feature type="domain" description="Protein HGH1 C-terminal" evidence="4">
    <location>
        <begin position="218"/>
        <end position="270"/>
    </location>
</feature>
<feature type="domain" description="Protein HGH1 N-terminal" evidence="3">
    <location>
        <begin position="29"/>
        <end position="212"/>
    </location>
</feature>
<evidence type="ECO:0000259" key="3">
    <source>
        <dbReference type="Pfam" id="PF04063"/>
    </source>
</evidence>
<evidence type="ECO:0008006" key="7">
    <source>
        <dbReference type="Google" id="ProtNLM"/>
    </source>
</evidence>
<comment type="similarity">
    <text evidence="1">Belongs to the HGH1 family.</text>
</comment>
<dbReference type="PANTHER" id="PTHR13387:SF9">
    <property type="entry name" value="PROTEIN HGH1 HOMOLOG"/>
    <property type="match status" value="1"/>
</dbReference>
<dbReference type="OrthoDB" id="338814at2759"/>
<evidence type="ECO:0000313" key="5">
    <source>
        <dbReference type="EMBL" id="RKO87495.1"/>
    </source>
</evidence>
<dbReference type="InterPro" id="IPR016024">
    <property type="entry name" value="ARM-type_fold"/>
</dbReference>
<dbReference type="InterPro" id="IPR039717">
    <property type="entry name" value="Hgh1"/>
</dbReference>
<dbReference type="InterPro" id="IPR007206">
    <property type="entry name" value="Protein_HGH1_C"/>
</dbReference>
<evidence type="ECO:0000259" key="4">
    <source>
        <dbReference type="Pfam" id="PF04064"/>
    </source>
</evidence>
<gene>
    <name evidence="5" type="ORF">BDK51DRAFT_40559</name>
</gene>
<evidence type="ECO:0000256" key="1">
    <source>
        <dbReference type="ARBA" id="ARBA00006712"/>
    </source>
</evidence>
<reference evidence="6" key="1">
    <citation type="journal article" date="2018" name="Nat. Microbiol.">
        <title>Leveraging single-cell genomics to expand the fungal tree of life.</title>
        <authorList>
            <person name="Ahrendt S.R."/>
            <person name="Quandt C.A."/>
            <person name="Ciobanu D."/>
            <person name="Clum A."/>
            <person name="Salamov A."/>
            <person name="Andreopoulos B."/>
            <person name="Cheng J.F."/>
            <person name="Woyke T."/>
            <person name="Pelin A."/>
            <person name="Henrissat B."/>
            <person name="Reynolds N.K."/>
            <person name="Benny G.L."/>
            <person name="Smith M.E."/>
            <person name="James T.Y."/>
            <person name="Grigoriev I.V."/>
        </authorList>
    </citation>
    <scope>NUCLEOTIDE SEQUENCE [LARGE SCALE GENOMIC DNA]</scope>
</reference>
<dbReference type="Pfam" id="PF04063">
    <property type="entry name" value="DUF383"/>
    <property type="match status" value="1"/>
</dbReference>
<sequence>MEFLGAIGDFKAALSDGEMWARIACKNLPRNVLADLCCMLLNNLTESASIAQRLVPQTPLNAASPSAPTRTHQLDNLLEVFVRGAGKTYNPNAEYHFLAGVFANVTATGGGSHYMLRKSGVDGVMRLAKVLAFTEHPNRIRRHGAVATLKNCAFDPEGHGVLLEDSELNLLPYLLLPLSGPEDYTDEEMDGMPDELQLLESDKSREPDDKIRLSLVETLVLLTTTRPGRDILRAKKVYSVVKKLHLVETDDAIREAIERLVDMLQRDEAPLPVDPVEPPRKERRIMEVSDDEEEEGEEDAVMGELA</sequence>
<dbReference type="SUPFAM" id="SSF48371">
    <property type="entry name" value="ARM repeat"/>
    <property type="match status" value="1"/>
</dbReference>
<keyword evidence="6" id="KW-1185">Reference proteome</keyword>
<evidence type="ECO:0000313" key="6">
    <source>
        <dbReference type="Proteomes" id="UP000269721"/>
    </source>
</evidence>
<accession>A0A4P9W7X3</accession>
<organism evidence="5 6">
    <name type="scientific">Blyttiomyces helicus</name>
    <dbReference type="NCBI Taxonomy" id="388810"/>
    <lineage>
        <taxon>Eukaryota</taxon>
        <taxon>Fungi</taxon>
        <taxon>Fungi incertae sedis</taxon>
        <taxon>Chytridiomycota</taxon>
        <taxon>Chytridiomycota incertae sedis</taxon>
        <taxon>Chytridiomycetes</taxon>
        <taxon>Chytridiomycetes incertae sedis</taxon>
        <taxon>Blyttiomyces</taxon>
    </lineage>
</organism>
<dbReference type="Proteomes" id="UP000269721">
    <property type="component" value="Unassembled WGS sequence"/>
</dbReference>
<dbReference type="AlphaFoldDB" id="A0A4P9W7X3"/>
<feature type="compositionally biased region" description="Basic and acidic residues" evidence="2">
    <location>
        <begin position="277"/>
        <end position="287"/>
    </location>
</feature>
<protein>
    <recommendedName>
        <fullName evidence="7">Protein HGH1 homolog</fullName>
    </recommendedName>
</protein>
<feature type="region of interest" description="Disordered" evidence="2">
    <location>
        <begin position="268"/>
        <end position="306"/>
    </location>
</feature>
<dbReference type="EMBL" id="KZ997378">
    <property type="protein sequence ID" value="RKO87495.1"/>
    <property type="molecule type" value="Genomic_DNA"/>
</dbReference>
<dbReference type="Pfam" id="PF04064">
    <property type="entry name" value="DUF384"/>
    <property type="match status" value="1"/>
</dbReference>
<proteinExistence type="inferred from homology"/>
<dbReference type="InterPro" id="IPR007205">
    <property type="entry name" value="Protein_HGH1_N"/>
</dbReference>
<feature type="compositionally biased region" description="Acidic residues" evidence="2">
    <location>
        <begin position="288"/>
        <end position="306"/>
    </location>
</feature>
<evidence type="ECO:0000256" key="2">
    <source>
        <dbReference type="SAM" id="MobiDB-lite"/>
    </source>
</evidence>
<name>A0A4P9W7X3_9FUNG</name>